<dbReference type="PROSITE" id="PS51123">
    <property type="entry name" value="OMPA_2"/>
    <property type="match status" value="1"/>
</dbReference>
<dbReference type="CDD" id="cd07185">
    <property type="entry name" value="OmpA_C-like"/>
    <property type="match status" value="1"/>
</dbReference>
<gene>
    <name evidence="11" type="primary">motB</name>
    <name evidence="11" type="ORF">Q4535_00465</name>
</gene>
<dbReference type="RefSeq" id="WP_303592414.1">
    <property type="nucleotide sequence ID" value="NZ_JAUORK010000001.1"/>
</dbReference>
<evidence type="ECO:0000256" key="5">
    <source>
        <dbReference type="ARBA" id="ARBA00022989"/>
    </source>
</evidence>
<dbReference type="GO" id="GO:0005886">
    <property type="term" value="C:plasma membrane"/>
    <property type="evidence" value="ECO:0007669"/>
    <property type="project" value="UniProtKB-SubCell"/>
</dbReference>
<proteinExistence type="inferred from homology"/>
<evidence type="ECO:0000256" key="1">
    <source>
        <dbReference type="ARBA" id="ARBA00004162"/>
    </source>
</evidence>
<reference evidence="11" key="1">
    <citation type="submission" date="2023-07" db="EMBL/GenBank/DDBJ databases">
        <title>Genome content predicts the carbon catabolic preferences of heterotrophic bacteria.</title>
        <authorList>
            <person name="Gralka M."/>
        </authorList>
    </citation>
    <scope>NUCLEOTIDE SEQUENCE</scope>
    <source>
        <strain evidence="11">C2R13</strain>
    </source>
</reference>
<keyword evidence="5 9" id="KW-1133">Transmembrane helix</keyword>
<feature type="domain" description="OmpA-like" evidence="10">
    <location>
        <begin position="150"/>
        <end position="269"/>
    </location>
</feature>
<comment type="subcellular location">
    <subcellularLocation>
        <location evidence="1">Cell membrane</location>
        <topology evidence="1">Single-pass membrane protein</topology>
    </subcellularLocation>
</comment>
<dbReference type="InterPro" id="IPR006665">
    <property type="entry name" value="OmpA-like"/>
</dbReference>
<keyword evidence="11" id="KW-0966">Cell projection</keyword>
<evidence type="ECO:0000256" key="9">
    <source>
        <dbReference type="SAM" id="Phobius"/>
    </source>
</evidence>
<evidence type="ECO:0000256" key="7">
    <source>
        <dbReference type="PROSITE-ProRule" id="PRU00473"/>
    </source>
</evidence>
<dbReference type="SUPFAM" id="SSF103088">
    <property type="entry name" value="OmpA-like"/>
    <property type="match status" value="1"/>
</dbReference>
<protein>
    <submittedName>
        <fullName evidence="11">Flagellar motor protein MotB</fullName>
    </submittedName>
</protein>
<dbReference type="PANTHER" id="PTHR30329">
    <property type="entry name" value="STATOR ELEMENT OF FLAGELLAR MOTOR COMPLEX"/>
    <property type="match status" value="1"/>
</dbReference>
<comment type="similarity">
    <text evidence="2">Belongs to the MotB family.</text>
</comment>
<accession>A0AAP4TYE5</accession>
<keyword evidence="3" id="KW-1003">Cell membrane</keyword>
<dbReference type="Pfam" id="PF13677">
    <property type="entry name" value="MotB_plug"/>
    <property type="match status" value="1"/>
</dbReference>
<evidence type="ECO:0000313" key="11">
    <source>
        <dbReference type="EMBL" id="MDO6670578.1"/>
    </source>
</evidence>
<dbReference type="EMBL" id="JAUORK010000001">
    <property type="protein sequence ID" value="MDO6670578.1"/>
    <property type="molecule type" value="Genomic_DNA"/>
</dbReference>
<sequence>MSEERRPIVIKRPRIVKGHHGGGWKIAYADFMTAMMAFFLVMWVISNASDDDLREISDYFGAPLEVSLLGGDRNSASSSAIPGGGFMAEQTQGEKGADLQRLQRQALADDSRMAAIRDEIDTTMTQRMADDADLAELREQLQIELTSEGLRIQITDSDQHPMFALGSKQPSPQLSQLLGLLAPILKRLPNHLSITGHTDNRPFVGEGGYGNWELSTDRANAARRVLGNSGLPYERIVRVVGMGSRISLDSQNPEAAINRRISLMVLSQSAYRDITDSNGVNPKPAEDINSLRERLEQLASPVRVTNPVAGSPVTDSPVASGLDS</sequence>
<evidence type="ECO:0000256" key="6">
    <source>
        <dbReference type="ARBA" id="ARBA00023136"/>
    </source>
</evidence>
<dbReference type="NCBIfam" id="NF006548">
    <property type="entry name" value="PRK09041.1"/>
    <property type="match status" value="1"/>
</dbReference>
<feature type="transmembrane region" description="Helical" evidence="9">
    <location>
        <begin position="21"/>
        <end position="45"/>
    </location>
</feature>
<dbReference type="Pfam" id="PF00691">
    <property type="entry name" value="OmpA"/>
    <property type="match status" value="1"/>
</dbReference>
<keyword evidence="11" id="KW-0969">Cilium</keyword>
<dbReference type="InterPro" id="IPR050330">
    <property type="entry name" value="Bact_OuterMem_StrucFunc"/>
</dbReference>
<evidence type="ECO:0000259" key="10">
    <source>
        <dbReference type="PROSITE" id="PS51123"/>
    </source>
</evidence>
<organism evidence="11 12">
    <name type="scientific">Cobetia amphilecti</name>
    <dbReference type="NCBI Taxonomy" id="1055104"/>
    <lineage>
        <taxon>Bacteria</taxon>
        <taxon>Pseudomonadati</taxon>
        <taxon>Pseudomonadota</taxon>
        <taxon>Gammaproteobacteria</taxon>
        <taxon>Oceanospirillales</taxon>
        <taxon>Halomonadaceae</taxon>
        <taxon>Cobetia</taxon>
    </lineage>
</organism>
<dbReference type="PANTHER" id="PTHR30329:SF18">
    <property type="entry name" value="MOTILITY PROTEIN B"/>
    <property type="match status" value="1"/>
</dbReference>
<keyword evidence="6 7" id="KW-0472">Membrane</keyword>
<evidence type="ECO:0000256" key="2">
    <source>
        <dbReference type="ARBA" id="ARBA00008914"/>
    </source>
</evidence>
<evidence type="ECO:0000256" key="8">
    <source>
        <dbReference type="SAM" id="MobiDB-lite"/>
    </source>
</evidence>
<keyword evidence="11" id="KW-0282">Flagellum</keyword>
<evidence type="ECO:0000313" key="12">
    <source>
        <dbReference type="Proteomes" id="UP001170481"/>
    </source>
</evidence>
<dbReference type="InterPro" id="IPR036737">
    <property type="entry name" value="OmpA-like_sf"/>
</dbReference>
<dbReference type="AlphaFoldDB" id="A0AAP4TYE5"/>
<dbReference type="InterPro" id="IPR025713">
    <property type="entry name" value="MotB-like_N_dom"/>
</dbReference>
<keyword evidence="4 9" id="KW-0812">Transmembrane</keyword>
<dbReference type="Proteomes" id="UP001170481">
    <property type="component" value="Unassembled WGS sequence"/>
</dbReference>
<dbReference type="Gene3D" id="3.30.1330.60">
    <property type="entry name" value="OmpA-like domain"/>
    <property type="match status" value="1"/>
</dbReference>
<evidence type="ECO:0000256" key="3">
    <source>
        <dbReference type="ARBA" id="ARBA00022475"/>
    </source>
</evidence>
<name>A0AAP4TYE5_9GAMM</name>
<comment type="caution">
    <text evidence="11">The sequence shown here is derived from an EMBL/GenBank/DDBJ whole genome shotgun (WGS) entry which is preliminary data.</text>
</comment>
<evidence type="ECO:0000256" key="4">
    <source>
        <dbReference type="ARBA" id="ARBA00022692"/>
    </source>
</evidence>
<feature type="region of interest" description="Disordered" evidence="8">
    <location>
        <begin position="301"/>
        <end position="324"/>
    </location>
</feature>